<protein>
    <recommendedName>
        <fullName evidence="1">F-box domain-containing protein</fullName>
    </recommendedName>
</protein>
<comment type="caution">
    <text evidence="2">The sequence shown here is derived from an EMBL/GenBank/DDBJ whole genome shotgun (WGS) entry which is preliminary data.</text>
</comment>
<dbReference type="SUPFAM" id="SSF50978">
    <property type="entry name" value="WD40 repeat-like"/>
    <property type="match status" value="1"/>
</dbReference>
<dbReference type="OrthoDB" id="2095648at2759"/>
<sequence>MSALELLPLEIWEKVISRINDPKKLVKLRQVCSVFNQLIEIEMKKNKEWKGLLPNDMQMWINNILAKKYPFKKPSNLKLIPNLWKEVFFSYKNWRLFGDKSRKIHSFRLNVSQFSQNENITCLTTFAHLIAVGTNLGSIFFYKIGKSKNFFWAAKHGSSLTKVQFWYQGKNNLLALSISRDRALKFWNVSQRKSIVTPHYNATNIHVGITHRLFIEFFRGITECKYKSNRVVLRAHCAVFQDDNGPRNNFLTMYSEKKKLIVMTTYDIILRVITLGVPGPRGTELTKISNIPYRLMPRRPPVDLALIPNKKLRLFKNGKFFTIILQDWPNFPVYDYELYRYDEDIFVTSIAMHEPFVMEQAHDYNAGE</sequence>
<name>A0A8J2MPS1_COTCN</name>
<dbReference type="Gene3D" id="2.130.10.10">
    <property type="entry name" value="YVTN repeat-like/Quinoprotein amine dehydrogenase"/>
    <property type="match status" value="1"/>
</dbReference>
<evidence type="ECO:0000313" key="3">
    <source>
        <dbReference type="Proteomes" id="UP000786811"/>
    </source>
</evidence>
<dbReference type="EMBL" id="CAJNRD030001119">
    <property type="protein sequence ID" value="CAG5088217.1"/>
    <property type="molecule type" value="Genomic_DNA"/>
</dbReference>
<dbReference type="SMART" id="SM00256">
    <property type="entry name" value="FBOX"/>
    <property type="match status" value="1"/>
</dbReference>
<dbReference type="Proteomes" id="UP000786811">
    <property type="component" value="Unassembled WGS sequence"/>
</dbReference>
<dbReference type="InterPro" id="IPR036322">
    <property type="entry name" value="WD40_repeat_dom_sf"/>
</dbReference>
<accession>A0A8J2MPS1</accession>
<evidence type="ECO:0000259" key="1">
    <source>
        <dbReference type="PROSITE" id="PS50181"/>
    </source>
</evidence>
<reference evidence="2" key="1">
    <citation type="submission" date="2021-04" db="EMBL/GenBank/DDBJ databases">
        <authorList>
            <person name="Chebbi M.A.C M."/>
        </authorList>
    </citation>
    <scope>NUCLEOTIDE SEQUENCE</scope>
</reference>
<feature type="domain" description="F-box" evidence="1">
    <location>
        <begin position="1"/>
        <end position="52"/>
    </location>
</feature>
<organism evidence="2 3">
    <name type="scientific">Cotesia congregata</name>
    <name type="common">Parasitoid wasp</name>
    <name type="synonym">Apanteles congregatus</name>
    <dbReference type="NCBI Taxonomy" id="51543"/>
    <lineage>
        <taxon>Eukaryota</taxon>
        <taxon>Metazoa</taxon>
        <taxon>Ecdysozoa</taxon>
        <taxon>Arthropoda</taxon>
        <taxon>Hexapoda</taxon>
        <taxon>Insecta</taxon>
        <taxon>Pterygota</taxon>
        <taxon>Neoptera</taxon>
        <taxon>Endopterygota</taxon>
        <taxon>Hymenoptera</taxon>
        <taxon>Apocrita</taxon>
        <taxon>Ichneumonoidea</taxon>
        <taxon>Braconidae</taxon>
        <taxon>Microgastrinae</taxon>
        <taxon>Cotesia</taxon>
    </lineage>
</organism>
<dbReference type="SUPFAM" id="SSF81383">
    <property type="entry name" value="F-box domain"/>
    <property type="match status" value="1"/>
</dbReference>
<dbReference type="InterPro" id="IPR036047">
    <property type="entry name" value="F-box-like_dom_sf"/>
</dbReference>
<dbReference type="AlphaFoldDB" id="A0A8J2MPS1"/>
<dbReference type="InterPro" id="IPR001810">
    <property type="entry name" value="F-box_dom"/>
</dbReference>
<proteinExistence type="predicted"/>
<dbReference type="InterPro" id="IPR015943">
    <property type="entry name" value="WD40/YVTN_repeat-like_dom_sf"/>
</dbReference>
<dbReference type="PROSITE" id="PS50181">
    <property type="entry name" value="FBOX"/>
    <property type="match status" value="1"/>
</dbReference>
<evidence type="ECO:0000313" key="2">
    <source>
        <dbReference type="EMBL" id="CAG5088217.1"/>
    </source>
</evidence>
<keyword evidence="3" id="KW-1185">Reference proteome</keyword>
<gene>
    <name evidence="2" type="ORF">HICCMSTLAB_LOCUS4764</name>
</gene>